<evidence type="ECO:0000256" key="5">
    <source>
        <dbReference type="ARBA" id="ARBA00023242"/>
    </source>
</evidence>
<dbReference type="Proteomes" id="UP001161247">
    <property type="component" value="Chromosome 5"/>
</dbReference>
<dbReference type="Pfam" id="PF14767">
    <property type="entry name" value="RPA_interact_M"/>
    <property type="match status" value="1"/>
</dbReference>
<feature type="domain" description="RPA-interacting protein central" evidence="7">
    <location>
        <begin position="68"/>
        <end position="157"/>
    </location>
</feature>
<sequence length="221" mass="26179">MLGGKEEERIHNRLPLKPHVSFNNYYSWKEKLREKCFKRVREDRNRLLWKLRLSNNMDQSIHSQDIKSTFRDIVSDELKSIKSSSIDSNFDELPTIPADGDAIWEYNGLPIADEGDCEDILLEMQKIFYEELRLEEGRKESEIMSWDDEEDEYLAREVLKHMQLQDEQVNLEFLRSRLAEAHADHLDRGCKLRPGFCIESRFGLTALYIKCEDCRTFEVVI</sequence>
<evidence type="ECO:0000256" key="3">
    <source>
        <dbReference type="ARBA" id="ARBA00022771"/>
    </source>
</evidence>
<dbReference type="AlphaFoldDB" id="A0AAV1DK93"/>
<gene>
    <name evidence="9" type="ORF">OLC1_LOCUS15586</name>
</gene>
<dbReference type="InterPro" id="IPR028155">
    <property type="entry name" value="RPA_interact_central"/>
</dbReference>
<evidence type="ECO:0000259" key="8">
    <source>
        <dbReference type="Pfam" id="PF14768"/>
    </source>
</evidence>
<dbReference type="InterPro" id="IPR028158">
    <property type="entry name" value="RPA_interact_N_dom"/>
</dbReference>
<comment type="subcellular location">
    <subcellularLocation>
        <location evidence="1">Nucleus</location>
    </subcellularLocation>
</comment>
<keyword evidence="4" id="KW-0862">Zinc</keyword>
<evidence type="ECO:0000256" key="2">
    <source>
        <dbReference type="ARBA" id="ARBA00022723"/>
    </source>
</evidence>
<keyword evidence="10" id="KW-1185">Reference proteome</keyword>
<dbReference type="GO" id="GO:0005634">
    <property type="term" value="C:nucleus"/>
    <property type="evidence" value="ECO:0007669"/>
    <property type="project" value="UniProtKB-SubCell"/>
</dbReference>
<dbReference type="InterPro" id="IPR028159">
    <property type="entry name" value="RPA_interact_C_dom"/>
</dbReference>
<evidence type="ECO:0000259" key="6">
    <source>
        <dbReference type="Pfam" id="PF14766"/>
    </source>
</evidence>
<evidence type="ECO:0000256" key="4">
    <source>
        <dbReference type="ARBA" id="ARBA00022833"/>
    </source>
</evidence>
<proteinExistence type="predicted"/>
<accession>A0AAV1DK93</accession>
<evidence type="ECO:0000313" key="10">
    <source>
        <dbReference type="Proteomes" id="UP001161247"/>
    </source>
</evidence>
<dbReference type="InterPro" id="IPR028156">
    <property type="entry name" value="RIP"/>
</dbReference>
<evidence type="ECO:0000313" key="9">
    <source>
        <dbReference type="EMBL" id="CAI9107222.1"/>
    </source>
</evidence>
<dbReference type="Pfam" id="PF14766">
    <property type="entry name" value="RPA_interact_N"/>
    <property type="match status" value="1"/>
</dbReference>
<evidence type="ECO:0000256" key="1">
    <source>
        <dbReference type="ARBA" id="ARBA00004123"/>
    </source>
</evidence>
<dbReference type="GO" id="GO:0008270">
    <property type="term" value="F:zinc ion binding"/>
    <property type="evidence" value="ECO:0007669"/>
    <property type="project" value="UniProtKB-KW"/>
</dbReference>
<feature type="domain" description="RPA-interacting protein C-terminal" evidence="8">
    <location>
        <begin position="163"/>
        <end position="219"/>
    </location>
</feature>
<keyword evidence="5" id="KW-0539">Nucleus</keyword>
<dbReference type="GO" id="GO:0006606">
    <property type="term" value="P:protein import into nucleus"/>
    <property type="evidence" value="ECO:0007669"/>
    <property type="project" value="TreeGrafter"/>
</dbReference>
<keyword evidence="2" id="KW-0479">Metal-binding</keyword>
<feature type="domain" description="RPA-interacting protein N-terminal" evidence="6">
    <location>
        <begin position="23"/>
        <end position="53"/>
    </location>
</feature>
<name>A0AAV1DK93_OLDCO</name>
<dbReference type="PANTHER" id="PTHR31742:SF1">
    <property type="entry name" value="RPA-INTERACTING PROTEIN"/>
    <property type="match status" value="1"/>
</dbReference>
<dbReference type="PANTHER" id="PTHR31742">
    <property type="entry name" value="RPA-INTERACTING PROTEIN RPAIN"/>
    <property type="match status" value="1"/>
</dbReference>
<dbReference type="Pfam" id="PF14768">
    <property type="entry name" value="RPA_interact_C"/>
    <property type="match status" value="1"/>
</dbReference>
<evidence type="ECO:0000259" key="7">
    <source>
        <dbReference type="Pfam" id="PF14767"/>
    </source>
</evidence>
<protein>
    <submittedName>
        <fullName evidence="9">OLC1v1006532C2</fullName>
    </submittedName>
</protein>
<organism evidence="9 10">
    <name type="scientific">Oldenlandia corymbosa var. corymbosa</name>
    <dbReference type="NCBI Taxonomy" id="529605"/>
    <lineage>
        <taxon>Eukaryota</taxon>
        <taxon>Viridiplantae</taxon>
        <taxon>Streptophyta</taxon>
        <taxon>Embryophyta</taxon>
        <taxon>Tracheophyta</taxon>
        <taxon>Spermatophyta</taxon>
        <taxon>Magnoliopsida</taxon>
        <taxon>eudicotyledons</taxon>
        <taxon>Gunneridae</taxon>
        <taxon>Pentapetalae</taxon>
        <taxon>asterids</taxon>
        <taxon>lamiids</taxon>
        <taxon>Gentianales</taxon>
        <taxon>Rubiaceae</taxon>
        <taxon>Rubioideae</taxon>
        <taxon>Spermacoceae</taxon>
        <taxon>Hedyotis-Oldenlandia complex</taxon>
        <taxon>Oldenlandia</taxon>
    </lineage>
</organism>
<keyword evidence="3" id="KW-0863">Zinc-finger</keyword>
<reference evidence="9" key="1">
    <citation type="submission" date="2023-03" db="EMBL/GenBank/DDBJ databases">
        <authorList>
            <person name="Julca I."/>
        </authorList>
    </citation>
    <scope>NUCLEOTIDE SEQUENCE</scope>
</reference>
<dbReference type="EMBL" id="OX459122">
    <property type="protein sequence ID" value="CAI9107222.1"/>
    <property type="molecule type" value="Genomic_DNA"/>
</dbReference>